<dbReference type="InterPro" id="IPR001647">
    <property type="entry name" value="HTH_TetR"/>
</dbReference>
<reference evidence="4 5" key="1">
    <citation type="submission" date="2018-08" db="EMBL/GenBank/DDBJ databases">
        <title>Linezolid Resistance in Mycobacterium abscessus: MIC Distribution and Comprehensive Investigation of Resistance Mechanisms.</title>
        <authorList>
            <person name="Ye M."/>
            <person name="Xu L."/>
            <person name="Zou Y."/>
            <person name="Li B."/>
            <person name="Guo Q."/>
            <person name="Zhang Y."/>
            <person name="Zhan M."/>
            <person name="Xu B."/>
            <person name="Yu F."/>
            <person name="Zhang Z."/>
            <person name="Chu H."/>
        </authorList>
    </citation>
    <scope>NUCLEOTIDE SEQUENCE [LARGE SCALE GENOMIC DNA]</scope>
    <source>
        <strain evidence="4 5">G143</strain>
    </source>
</reference>
<evidence type="ECO:0000256" key="2">
    <source>
        <dbReference type="PROSITE-ProRule" id="PRU00335"/>
    </source>
</evidence>
<dbReference type="PANTHER" id="PTHR30055:SF148">
    <property type="entry name" value="TETR-FAMILY TRANSCRIPTIONAL REGULATOR"/>
    <property type="match status" value="1"/>
</dbReference>
<accession>A0ABD7HGU4</accession>
<dbReference type="AlphaFoldDB" id="A0ABD7HGU4"/>
<dbReference type="PANTHER" id="PTHR30055">
    <property type="entry name" value="HTH-TYPE TRANSCRIPTIONAL REGULATOR RUTR"/>
    <property type="match status" value="1"/>
</dbReference>
<dbReference type="EMBL" id="QXBN01000042">
    <property type="protein sequence ID" value="RIT28779.1"/>
    <property type="molecule type" value="Genomic_DNA"/>
</dbReference>
<dbReference type="RefSeq" id="WP_074343760.1">
    <property type="nucleotide sequence ID" value="NZ_CP029076.1"/>
</dbReference>
<organism evidence="4 5">
    <name type="scientific">Mycobacteroides abscessus</name>
    <dbReference type="NCBI Taxonomy" id="36809"/>
    <lineage>
        <taxon>Bacteria</taxon>
        <taxon>Bacillati</taxon>
        <taxon>Actinomycetota</taxon>
        <taxon>Actinomycetes</taxon>
        <taxon>Mycobacteriales</taxon>
        <taxon>Mycobacteriaceae</taxon>
        <taxon>Mycobacteroides</taxon>
    </lineage>
</organism>
<gene>
    <name evidence="4" type="ORF">D2E76_26635</name>
</gene>
<feature type="domain" description="HTH tetR-type" evidence="3">
    <location>
        <begin position="10"/>
        <end position="70"/>
    </location>
</feature>
<dbReference type="Proteomes" id="UP000284557">
    <property type="component" value="Unassembled WGS sequence"/>
</dbReference>
<dbReference type="Pfam" id="PF00440">
    <property type="entry name" value="TetR_N"/>
    <property type="match status" value="1"/>
</dbReference>
<evidence type="ECO:0000313" key="4">
    <source>
        <dbReference type="EMBL" id="RIT28779.1"/>
    </source>
</evidence>
<dbReference type="GO" id="GO:0003677">
    <property type="term" value="F:DNA binding"/>
    <property type="evidence" value="ECO:0007669"/>
    <property type="project" value="UniProtKB-UniRule"/>
</dbReference>
<dbReference type="InterPro" id="IPR009057">
    <property type="entry name" value="Homeodomain-like_sf"/>
</dbReference>
<dbReference type="SUPFAM" id="SSF46689">
    <property type="entry name" value="Homeodomain-like"/>
    <property type="match status" value="1"/>
</dbReference>
<evidence type="ECO:0000259" key="3">
    <source>
        <dbReference type="PROSITE" id="PS50977"/>
    </source>
</evidence>
<dbReference type="PROSITE" id="PS50977">
    <property type="entry name" value="HTH_TETR_2"/>
    <property type="match status" value="1"/>
</dbReference>
<dbReference type="InterPro" id="IPR050109">
    <property type="entry name" value="HTH-type_TetR-like_transc_reg"/>
</dbReference>
<dbReference type="GO" id="GO:0006355">
    <property type="term" value="P:regulation of DNA-templated transcription"/>
    <property type="evidence" value="ECO:0007669"/>
    <property type="project" value="UniProtKB-ARBA"/>
</dbReference>
<name>A0ABD7HGU4_9MYCO</name>
<dbReference type="Gene3D" id="1.10.357.10">
    <property type="entry name" value="Tetracycline Repressor, domain 2"/>
    <property type="match status" value="1"/>
</dbReference>
<keyword evidence="1 2" id="KW-0238">DNA-binding</keyword>
<evidence type="ECO:0000256" key="1">
    <source>
        <dbReference type="ARBA" id="ARBA00023125"/>
    </source>
</evidence>
<evidence type="ECO:0000313" key="5">
    <source>
        <dbReference type="Proteomes" id="UP000284557"/>
    </source>
</evidence>
<protein>
    <submittedName>
        <fullName evidence="4">TetR/AcrR family transcriptional regulator</fullName>
    </submittedName>
</protein>
<sequence>MTNTGRPRDVEKDAVILKAARDILLEVGYDGLSIAAIAQRAGVGRPTIYRRWPSIEQLIENAIEYDAHFTFEATGDLRADVHALVAEYLDFFARPTMRAALPSFIAGGHIGWKSQLRVGSHDSYARSAMRQCLAQARPELSLAQLEKRADAVIDLMIVSTTARGVITGLKGRDRYCSDLADTLVALALSQEI</sequence>
<proteinExistence type="predicted"/>
<dbReference type="PRINTS" id="PR00455">
    <property type="entry name" value="HTHTETR"/>
</dbReference>
<feature type="DNA-binding region" description="H-T-H motif" evidence="2">
    <location>
        <begin position="33"/>
        <end position="52"/>
    </location>
</feature>
<comment type="caution">
    <text evidence="4">The sequence shown here is derived from an EMBL/GenBank/DDBJ whole genome shotgun (WGS) entry which is preliminary data.</text>
</comment>